<evidence type="ECO:0000256" key="8">
    <source>
        <dbReference type="ARBA" id="ARBA00023136"/>
    </source>
</evidence>
<keyword evidence="3 10" id="KW-0813">Transport</keyword>
<evidence type="ECO:0000256" key="3">
    <source>
        <dbReference type="ARBA" id="ARBA00022448"/>
    </source>
</evidence>
<organism evidence="11 12">
    <name type="scientific">Thermobifida cellulosilytica TB100</name>
    <dbReference type="NCBI Taxonomy" id="665004"/>
    <lineage>
        <taxon>Bacteria</taxon>
        <taxon>Bacillati</taxon>
        <taxon>Actinomycetota</taxon>
        <taxon>Actinomycetes</taxon>
        <taxon>Streptosporangiales</taxon>
        <taxon>Nocardiopsidaceae</taxon>
        <taxon>Thermobifida</taxon>
    </lineage>
</organism>
<keyword evidence="4 10" id="KW-0812">Transmembrane</keyword>
<reference evidence="12" key="1">
    <citation type="journal article" date="2017" name="Acta Aliment.">
        <title>Plant polysaccharide degrading enzyme system of Thermpbifida cellulosilytica TB100 revealed by de novo genome project data.</title>
        <authorList>
            <person name="Toth A."/>
            <person name="Baka E."/>
            <person name="Luzics S."/>
            <person name="Bata-Vidacs I."/>
            <person name="Nagy I."/>
            <person name="Balint B."/>
            <person name="Herceg R."/>
            <person name="Olasz F."/>
            <person name="Wilk T."/>
            <person name="Nagy T."/>
            <person name="Kriszt B."/>
            <person name="Nagy I."/>
            <person name="Kukolya J."/>
        </authorList>
    </citation>
    <scope>NUCLEOTIDE SEQUENCE [LARGE SCALE GENOMIC DNA]</scope>
    <source>
        <strain evidence="12">TB100</strain>
    </source>
</reference>
<dbReference type="EMBL" id="LGEM01000030">
    <property type="protein sequence ID" value="KUP97407.1"/>
    <property type="molecule type" value="Genomic_DNA"/>
</dbReference>
<dbReference type="Pfam" id="PF03840">
    <property type="entry name" value="SecG"/>
    <property type="match status" value="1"/>
</dbReference>
<sequence length="78" mass="7946">MIVGLSIALMIVSVLMIMLVLLHKGKGGGLSDLFGGGVTSSLGGSSVVERNLDRLTVATGLVWTVGIVALGLLILRQG</sequence>
<keyword evidence="10" id="KW-1003">Cell membrane</keyword>
<dbReference type="GO" id="GO:0009306">
    <property type="term" value="P:protein secretion"/>
    <property type="evidence" value="ECO:0007669"/>
    <property type="project" value="UniProtKB-UniRule"/>
</dbReference>
<evidence type="ECO:0000256" key="10">
    <source>
        <dbReference type="RuleBase" id="RU365087"/>
    </source>
</evidence>
<gene>
    <name evidence="11" type="ORF">AC529_07375</name>
</gene>
<proteinExistence type="inferred from homology"/>
<protein>
    <recommendedName>
        <fullName evidence="10">Protein-export membrane protein SecG</fullName>
    </recommendedName>
</protein>
<dbReference type="GO" id="GO:0015450">
    <property type="term" value="F:protein-transporting ATPase activity"/>
    <property type="evidence" value="ECO:0007669"/>
    <property type="project" value="UniProtKB-UniRule"/>
</dbReference>
<keyword evidence="8 10" id="KW-0472">Membrane</keyword>
<keyword evidence="6 10" id="KW-1133">Transmembrane helix</keyword>
<evidence type="ECO:0000313" key="12">
    <source>
        <dbReference type="Proteomes" id="UP000074382"/>
    </source>
</evidence>
<dbReference type="STRING" id="665004.AC529_07375"/>
<dbReference type="NCBIfam" id="TIGR00810">
    <property type="entry name" value="secG"/>
    <property type="match status" value="1"/>
</dbReference>
<evidence type="ECO:0000256" key="7">
    <source>
        <dbReference type="ARBA" id="ARBA00023010"/>
    </source>
</evidence>
<evidence type="ECO:0000256" key="5">
    <source>
        <dbReference type="ARBA" id="ARBA00022927"/>
    </source>
</evidence>
<comment type="similarity">
    <text evidence="2 10">Belongs to the SecG family.</text>
</comment>
<keyword evidence="7 10" id="KW-0811">Translocation</keyword>
<evidence type="ECO:0000256" key="4">
    <source>
        <dbReference type="ARBA" id="ARBA00022692"/>
    </source>
</evidence>
<name>A0A147KJE8_THECS</name>
<evidence type="ECO:0000256" key="1">
    <source>
        <dbReference type="ARBA" id="ARBA00004141"/>
    </source>
</evidence>
<evidence type="ECO:0000256" key="9">
    <source>
        <dbReference type="ARBA" id="ARBA00025182"/>
    </source>
</evidence>
<comment type="function">
    <text evidence="9 10">Involved in protein export. Participates in an early event of protein translocation.</text>
</comment>
<evidence type="ECO:0000256" key="6">
    <source>
        <dbReference type="ARBA" id="ARBA00022989"/>
    </source>
</evidence>
<dbReference type="PATRIC" id="fig|665004.4.peg.1403"/>
<dbReference type="OrthoDB" id="4337190at2"/>
<keyword evidence="5 10" id="KW-0653">Protein transport</keyword>
<dbReference type="Proteomes" id="UP000074382">
    <property type="component" value="Unassembled WGS sequence"/>
</dbReference>
<evidence type="ECO:0000256" key="2">
    <source>
        <dbReference type="ARBA" id="ARBA00008445"/>
    </source>
</evidence>
<evidence type="ECO:0000313" key="11">
    <source>
        <dbReference type="EMBL" id="KUP97407.1"/>
    </source>
</evidence>
<dbReference type="InterPro" id="IPR004692">
    <property type="entry name" value="SecG"/>
</dbReference>
<dbReference type="AlphaFoldDB" id="A0A147KJE8"/>
<feature type="transmembrane region" description="Helical" evidence="10">
    <location>
        <begin position="55"/>
        <end position="75"/>
    </location>
</feature>
<feature type="transmembrane region" description="Helical" evidence="10">
    <location>
        <begin position="7"/>
        <end position="23"/>
    </location>
</feature>
<comment type="subcellular location">
    <subcellularLocation>
        <location evidence="10">Cell membrane</location>
        <topology evidence="10">Multi-pass membrane protein</topology>
    </subcellularLocation>
    <subcellularLocation>
        <location evidence="1">Membrane</location>
        <topology evidence="1">Multi-pass membrane protein</topology>
    </subcellularLocation>
</comment>
<keyword evidence="12" id="KW-1185">Reference proteome</keyword>
<dbReference type="RefSeq" id="WP_068755873.1">
    <property type="nucleotide sequence ID" value="NZ_KQ950181.1"/>
</dbReference>
<comment type="caution">
    <text evidence="11">The sequence shown here is derived from an EMBL/GenBank/DDBJ whole genome shotgun (WGS) entry which is preliminary data.</text>
</comment>
<dbReference type="GO" id="GO:0005886">
    <property type="term" value="C:plasma membrane"/>
    <property type="evidence" value="ECO:0007669"/>
    <property type="project" value="UniProtKB-SubCell"/>
</dbReference>
<accession>A0A147KJE8</accession>